<dbReference type="STRING" id="403673.A0A177WI17"/>
<accession>A0A177WI17</accession>
<dbReference type="GO" id="GO:0000981">
    <property type="term" value="F:DNA-binding transcription factor activity, RNA polymerase II-specific"/>
    <property type="evidence" value="ECO:0007669"/>
    <property type="project" value="TreeGrafter"/>
</dbReference>
<dbReference type="eggNOG" id="KOG1721">
    <property type="taxonomic scope" value="Eukaryota"/>
</dbReference>
<dbReference type="EMBL" id="DS022303">
    <property type="protein sequence ID" value="OAJ39442.1"/>
    <property type="molecule type" value="Genomic_DNA"/>
</dbReference>
<keyword evidence="3 5" id="KW-0863">Zinc-finger</keyword>
<dbReference type="SUPFAM" id="SSF57667">
    <property type="entry name" value="beta-beta-alpha zinc fingers"/>
    <property type="match status" value="1"/>
</dbReference>
<feature type="region of interest" description="Disordered" evidence="6">
    <location>
        <begin position="303"/>
        <end position="323"/>
    </location>
</feature>
<dbReference type="GO" id="GO:0008270">
    <property type="term" value="F:zinc ion binding"/>
    <property type="evidence" value="ECO:0007669"/>
    <property type="project" value="UniProtKB-KW"/>
</dbReference>
<dbReference type="PROSITE" id="PS00028">
    <property type="entry name" value="ZINC_FINGER_C2H2_1"/>
    <property type="match status" value="2"/>
</dbReference>
<dbReference type="GO" id="GO:0045944">
    <property type="term" value="P:positive regulation of transcription by RNA polymerase II"/>
    <property type="evidence" value="ECO:0007669"/>
    <property type="project" value="UniProtKB-ARBA"/>
</dbReference>
<dbReference type="InterPro" id="IPR050329">
    <property type="entry name" value="GLI_C2H2-zinc-finger"/>
</dbReference>
<name>A0A177WI17_BATDL</name>
<evidence type="ECO:0000259" key="7">
    <source>
        <dbReference type="PROSITE" id="PS50157"/>
    </source>
</evidence>
<sequence>MNICELIDEQPVRTLLSLSHPTEPTFFCATTNTTSAVKMPAADLAAFVDAPPPLTTGKSNPQYPNYSHSQYMPVAPSPISSCQSNPRQHQIPLTNKNSLSYQPHTARYTLAHPYHRYSANSNVLPSLLYPSPALTGTSPLQSPSIHTFLSTPSLSYACSQPMSPFTLSNASQPFRRPHLPYLVLPPSRTLPQPDLLQECQTTIRSATSFGQNFNETSAVIATPMNALPLFQANGAITSVSGVISSYTKAMAAPCPASPLPPTYSPPIVRVQSPSIFKNFQEGSSRQKNSFEPHHHDCLEQFNQQQSTNTSDLPQTPTADTCDATPTTIGTYIQGAGNQDIAEEKSHSAYSLCSKDVAAVALTHSDTSAGTCHTGSDLIDCCSTNAVLDTIRTTTTIQDLSLCCTALSTLAAIAVSDESDSIRSTLSSSSIVPSTITLPAPILTSLDFPSQHELISSQSSSTVSSSVHSIPMSQSSPFSNSSVAALSDNGSSYTPSYSSSPSHSILSTSITAKQISTHSSLRQQPQKSKTKHVFLCTFPGCSLGFTRRQNLRSHMTIHTNERPHACDKCPATFRRRQELLRHCRSVHAPAGVKLFRCSHCLRLFGRADALKRHIIANGGTFGEDGVAPWACSRSKSSVTSP</sequence>
<evidence type="ECO:0000256" key="5">
    <source>
        <dbReference type="PROSITE-ProRule" id="PRU00042"/>
    </source>
</evidence>
<dbReference type="VEuPathDB" id="FungiDB:BDEG_23289"/>
<evidence type="ECO:0000313" key="8">
    <source>
        <dbReference type="EMBL" id="OAJ39442.1"/>
    </source>
</evidence>
<proteinExistence type="predicted"/>
<evidence type="ECO:0000256" key="6">
    <source>
        <dbReference type="SAM" id="MobiDB-lite"/>
    </source>
</evidence>
<evidence type="ECO:0000256" key="1">
    <source>
        <dbReference type="ARBA" id="ARBA00022723"/>
    </source>
</evidence>
<reference evidence="8 9" key="1">
    <citation type="submission" date="2006-10" db="EMBL/GenBank/DDBJ databases">
        <title>The Genome Sequence of Batrachochytrium dendrobatidis JEL423.</title>
        <authorList>
            <consortium name="The Broad Institute Genome Sequencing Platform"/>
            <person name="Birren B."/>
            <person name="Lander E."/>
            <person name="Galagan J."/>
            <person name="Cuomo C."/>
            <person name="Devon K."/>
            <person name="Jaffe D."/>
            <person name="Butler J."/>
            <person name="Alvarez P."/>
            <person name="Gnerre S."/>
            <person name="Grabherr M."/>
            <person name="Kleber M."/>
            <person name="Mauceli E."/>
            <person name="Brockman W."/>
            <person name="Young S."/>
            <person name="LaButti K."/>
            <person name="Sykes S."/>
            <person name="DeCaprio D."/>
            <person name="Crawford M."/>
            <person name="Koehrsen M."/>
            <person name="Engels R."/>
            <person name="Montgomery P."/>
            <person name="Pearson M."/>
            <person name="Howarth C."/>
            <person name="Larson L."/>
            <person name="White J."/>
            <person name="O'Leary S."/>
            <person name="Kodira C."/>
            <person name="Zeng Q."/>
            <person name="Yandava C."/>
            <person name="Alvarado L."/>
            <person name="Longcore J."/>
            <person name="James T."/>
        </authorList>
    </citation>
    <scope>NUCLEOTIDE SEQUENCE [LARGE SCALE GENOMIC DNA]</scope>
    <source>
        <strain evidence="8 9">JEL423</strain>
    </source>
</reference>
<dbReference type="PANTHER" id="PTHR19818:SF139">
    <property type="entry name" value="PAIR-RULE PROTEIN ODD-PAIRED"/>
    <property type="match status" value="1"/>
</dbReference>
<reference evidence="8 9" key="2">
    <citation type="submission" date="2016-05" db="EMBL/GenBank/DDBJ databases">
        <title>Lineage-specific infection strategies underlie the spectrum of fungal disease in amphibians.</title>
        <authorList>
            <person name="Cuomo C.A."/>
            <person name="Farrer R.A."/>
            <person name="James T."/>
            <person name="Longcore J."/>
            <person name="Birren B."/>
        </authorList>
    </citation>
    <scope>NUCLEOTIDE SEQUENCE [LARGE SCALE GENOMIC DNA]</scope>
    <source>
        <strain evidence="8 9">JEL423</strain>
    </source>
</reference>
<feature type="compositionally biased region" description="Polar residues" evidence="6">
    <location>
        <begin position="303"/>
        <end position="314"/>
    </location>
</feature>
<evidence type="ECO:0000313" key="9">
    <source>
        <dbReference type="Proteomes" id="UP000077115"/>
    </source>
</evidence>
<feature type="domain" description="C2H2-type" evidence="7">
    <location>
        <begin position="533"/>
        <end position="562"/>
    </location>
</feature>
<dbReference type="SMART" id="SM00355">
    <property type="entry name" value="ZnF_C2H2"/>
    <property type="match status" value="3"/>
</dbReference>
<evidence type="ECO:0000256" key="3">
    <source>
        <dbReference type="ARBA" id="ARBA00022771"/>
    </source>
</evidence>
<dbReference type="OrthoDB" id="9947289at2759"/>
<gene>
    <name evidence="8" type="ORF">BDEG_23289</name>
</gene>
<dbReference type="Gene3D" id="3.30.160.60">
    <property type="entry name" value="Classic Zinc Finger"/>
    <property type="match status" value="2"/>
</dbReference>
<dbReference type="GO" id="GO:0000978">
    <property type="term" value="F:RNA polymerase II cis-regulatory region sequence-specific DNA binding"/>
    <property type="evidence" value="ECO:0007669"/>
    <property type="project" value="TreeGrafter"/>
</dbReference>
<feature type="domain" description="C2H2-type" evidence="7">
    <location>
        <begin position="563"/>
        <end position="587"/>
    </location>
</feature>
<keyword evidence="2" id="KW-0677">Repeat</keyword>
<organism evidence="8 9">
    <name type="scientific">Batrachochytrium dendrobatidis (strain JEL423)</name>
    <dbReference type="NCBI Taxonomy" id="403673"/>
    <lineage>
        <taxon>Eukaryota</taxon>
        <taxon>Fungi</taxon>
        <taxon>Fungi incertae sedis</taxon>
        <taxon>Chytridiomycota</taxon>
        <taxon>Chytridiomycota incertae sedis</taxon>
        <taxon>Chytridiomycetes</taxon>
        <taxon>Rhizophydiales</taxon>
        <taxon>Rhizophydiales incertae sedis</taxon>
        <taxon>Batrachochytrium</taxon>
    </lineage>
</organism>
<dbReference type="InterPro" id="IPR013087">
    <property type="entry name" value="Znf_C2H2_type"/>
</dbReference>
<dbReference type="PANTHER" id="PTHR19818">
    <property type="entry name" value="ZINC FINGER PROTEIN ZIC AND GLI"/>
    <property type="match status" value="1"/>
</dbReference>
<dbReference type="AlphaFoldDB" id="A0A177WI17"/>
<keyword evidence="4" id="KW-0862">Zinc</keyword>
<dbReference type="InterPro" id="IPR036236">
    <property type="entry name" value="Znf_C2H2_sf"/>
</dbReference>
<protein>
    <recommendedName>
        <fullName evidence="7">C2H2-type domain-containing protein</fullName>
    </recommendedName>
</protein>
<keyword evidence="1" id="KW-0479">Metal-binding</keyword>
<dbReference type="GO" id="GO:0005634">
    <property type="term" value="C:nucleus"/>
    <property type="evidence" value="ECO:0007669"/>
    <property type="project" value="UniProtKB-ARBA"/>
</dbReference>
<dbReference type="PROSITE" id="PS50157">
    <property type="entry name" value="ZINC_FINGER_C2H2_2"/>
    <property type="match status" value="2"/>
</dbReference>
<evidence type="ECO:0000256" key="4">
    <source>
        <dbReference type="ARBA" id="ARBA00022833"/>
    </source>
</evidence>
<evidence type="ECO:0000256" key="2">
    <source>
        <dbReference type="ARBA" id="ARBA00022737"/>
    </source>
</evidence>
<dbReference type="Proteomes" id="UP000077115">
    <property type="component" value="Unassembled WGS sequence"/>
</dbReference>